<dbReference type="Pfam" id="PF08340">
    <property type="entry name" value="YicC-like_C"/>
    <property type="match status" value="1"/>
</dbReference>
<evidence type="ECO:0008006" key="10">
    <source>
        <dbReference type="Google" id="ProtNLM"/>
    </source>
</evidence>
<dbReference type="PATRIC" id="fig|1337887.3.peg.294"/>
<evidence type="ECO:0000313" key="8">
    <source>
        <dbReference type="EMBL" id="ERM03511.1"/>
    </source>
</evidence>
<evidence type="ECO:0000256" key="3">
    <source>
        <dbReference type="ARBA" id="ARBA00022759"/>
    </source>
</evidence>
<comment type="similarity">
    <text evidence="5">Belongs to the YicC/YloC family.</text>
</comment>
<evidence type="ECO:0000256" key="4">
    <source>
        <dbReference type="ARBA" id="ARBA00022801"/>
    </source>
</evidence>
<dbReference type="InterPro" id="IPR013551">
    <property type="entry name" value="YicC-like_C"/>
</dbReference>
<dbReference type="EMBL" id="ASXJ01000010">
    <property type="protein sequence ID" value="ERM03511.1"/>
    <property type="molecule type" value="Genomic_DNA"/>
</dbReference>
<comment type="cofactor">
    <cofactor evidence="1">
        <name>a divalent metal cation</name>
        <dbReference type="ChEBI" id="CHEBI:60240"/>
    </cofactor>
</comment>
<dbReference type="InterPro" id="IPR013527">
    <property type="entry name" value="YicC-like_N"/>
</dbReference>
<sequence>MERMALQSMTGFARHAVQHTVDGGDVRIVWEVRSVNGKGLDLRLRLPQGLEAAEHPVRSMLARHFSRGNFQASLSVERSEAQAGFTINQAMLAEVLKLGADLQARHGLAPPASVDGILSLRGIIDQVQVADNEDERGVLEAAIVSSFEEALKAIADARKQEGKALFTILSAHVDTIERLTESARRDPPSRSTDAIKARLAGQVALLLDAARELDEARLYQEAAFLATKADIQEELDRLETHVASARKLLADGGPPIGRKLDFLSQEFNREANTLCSKSNAASITAIGLELKAVVDQFREQVQNLE</sequence>
<keyword evidence="3" id="KW-0255">Endonuclease</keyword>
<name>U4VL27_9HYPH</name>
<dbReference type="InterPro" id="IPR005229">
    <property type="entry name" value="YicC/YloC-like"/>
</dbReference>
<evidence type="ECO:0000256" key="2">
    <source>
        <dbReference type="ARBA" id="ARBA00022722"/>
    </source>
</evidence>
<proteinExistence type="inferred from homology"/>
<dbReference type="PANTHER" id="PTHR30636:SF3">
    <property type="entry name" value="UPF0701 PROTEIN YICC"/>
    <property type="match status" value="1"/>
</dbReference>
<dbReference type="GO" id="GO:0004521">
    <property type="term" value="F:RNA endonuclease activity"/>
    <property type="evidence" value="ECO:0007669"/>
    <property type="project" value="InterPro"/>
</dbReference>
<dbReference type="Proteomes" id="UP000016842">
    <property type="component" value="Unassembled WGS sequence"/>
</dbReference>
<evidence type="ECO:0000259" key="7">
    <source>
        <dbReference type="Pfam" id="PF08340"/>
    </source>
</evidence>
<dbReference type="GO" id="GO:0016787">
    <property type="term" value="F:hydrolase activity"/>
    <property type="evidence" value="ECO:0007669"/>
    <property type="project" value="UniProtKB-KW"/>
</dbReference>
<dbReference type="PANTHER" id="PTHR30636">
    <property type="entry name" value="UPF0701 PROTEIN YICC"/>
    <property type="match status" value="1"/>
</dbReference>
<keyword evidence="4" id="KW-0378">Hydrolase</keyword>
<protein>
    <recommendedName>
        <fullName evidence="10">YicC family protein</fullName>
    </recommendedName>
</protein>
<keyword evidence="2" id="KW-0540">Nuclease</keyword>
<evidence type="ECO:0000256" key="1">
    <source>
        <dbReference type="ARBA" id="ARBA00001968"/>
    </source>
</evidence>
<evidence type="ECO:0000313" key="9">
    <source>
        <dbReference type="Proteomes" id="UP000016842"/>
    </source>
</evidence>
<comment type="caution">
    <text evidence="8">The sequence shown here is derived from an EMBL/GenBank/DDBJ whole genome shotgun (WGS) entry which is preliminary data.</text>
</comment>
<accession>U4VL27</accession>
<feature type="domain" description="Endoribonuclease YicC-like C-terminal" evidence="7">
    <location>
        <begin position="191"/>
        <end position="305"/>
    </location>
</feature>
<dbReference type="Pfam" id="PF03755">
    <property type="entry name" value="YicC-like_N"/>
    <property type="match status" value="1"/>
</dbReference>
<dbReference type="AlphaFoldDB" id="U4VL27"/>
<feature type="domain" description="Endoribonuclease YicC-like N-terminal" evidence="6">
    <location>
        <begin position="6"/>
        <end position="165"/>
    </location>
</feature>
<gene>
    <name evidence="8" type="ORF">Q644_01385</name>
</gene>
<evidence type="ECO:0000259" key="6">
    <source>
        <dbReference type="Pfam" id="PF03755"/>
    </source>
</evidence>
<organism evidence="8 9">
    <name type="scientific">Brucella intermedia 229E</name>
    <dbReference type="NCBI Taxonomy" id="1337887"/>
    <lineage>
        <taxon>Bacteria</taxon>
        <taxon>Pseudomonadati</taxon>
        <taxon>Pseudomonadota</taxon>
        <taxon>Alphaproteobacteria</taxon>
        <taxon>Hyphomicrobiales</taxon>
        <taxon>Brucellaceae</taxon>
        <taxon>Brucella/Ochrobactrum group</taxon>
        <taxon>Brucella</taxon>
    </lineage>
</organism>
<dbReference type="NCBIfam" id="TIGR00255">
    <property type="entry name" value="YicC/YloC family endoribonuclease"/>
    <property type="match status" value="1"/>
</dbReference>
<reference evidence="8 9" key="1">
    <citation type="journal article" date="2014" name="FEMS Microbiol. Lett.">
        <title>Genome sequencing analysis reveals virulence-related gene content of Ochrobactrum intermedium strain 229E, a urease-positive strain isolated from the human gastric niche.</title>
        <authorList>
            <person name="Kulkarni G.J."/>
            <person name="Shetty S."/>
            <person name="Dharne M.S."/>
            <person name="Shouche Y.S."/>
        </authorList>
    </citation>
    <scope>NUCLEOTIDE SEQUENCE [LARGE SCALE GENOMIC DNA]</scope>
    <source>
        <strain evidence="8 9">229E</strain>
    </source>
</reference>
<evidence type="ECO:0000256" key="5">
    <source>
        <dbReference type="ARBA" id="ARBA00035648"/>
    </source>
</evidence>